<name>A0A9X9M8J2_GULGU</name>
<reference evidence="2 3" key="1">
    <citation type="submission" date="2018-10" db="EMBL/GenBank/DDBJ databases">
        <authorList>
            <person name="Ekblom R."/>
            <person name="Jareborg N."/>
        </authorList>
    </citation>
    <scope>NUCLEOTIDE SEQUENCE [LARGE SCALE GENOMIC DNA]</scope>
    <source>
        <tissue evidence="2">Muscle</tissue>
    </source>
</reference>
<protein>
    <submittedName>
        <fullName evidence="2">Uncharacterized protein</fullName>
    </submittedName>
</protein>
<gene>
    <name evidence="2" type="ORF">BN2614_LOCUS1</name>
</gene>
<comment type="caution">
    <text evidence="2">The sequence shown here is derived from an EMBL/GenBank/DDBJ whole genome shotgun (WGS) entry which is preliminary data.</text>
</comment>
<accession>A0A9X9M8J2</accession>
<evidence type="ECO:0000313" key="2">
    <source>
        <dbReference type="EMBL" id="VCX39237.1"/>
    </source>
</evidence>
<sequence>MERKKGRGCSFSIRQTSRRTSSPEQQESQEYASLAEILTCSEAGE</sequence>
<proteinExistence type="predicted"/>
<feature type="region of interest" description="Disordered" evidence="1">
    <location>
        <begin position="1"/>
        <end position="33"/>
    </location>
</feature>
<dbReference type="AlphaFoldDB" id="A0A9X9M8J2"/>
<feature type="compositionally biased region" description="Polar residues" evidence="1">
    <location>
        <begin position="12"/>
        <end position="31"/>
    </location>
</feature>
<keyword evidence="3" id="KW-1185">Reference proteome</keyword>
<evidence type="ECO:0000256" key="1">
    <source>
        <dbReference type="SAM" id="MobiDB-lite"/>
    </source>
</evidence>
<dbReference type="EMBL" id="CYRY02044352">
    <property type="protein sequence ID" value="VCX39237.1"/>
    <property type="molecule type" value="Genomic_DNA"/>
</dbReference>
<dbReference type="Proteomes" id="UP000269945">
    <property type="component" value="Unassembled WGS sequence"/>
</dbReference>
<organism evidence="2 3">
    <name type="scientific">Gulo gulo</name>
    <name type="common">Wolverine</name>
    <name type="synonym">Gluton</name>
    <dbReference type="NCBI Taxonomy" id="48420"/>
    <lineage>
        <taxon>Eukaryota</taxon>
        <taxon>Metazoa</taxon>
        <taxon>Chordata</taxon>
        <taxon>Craniata</taxon>
        <taxon>Vertebrata</taxon>
        <taxon>Euteleostomi</taxon>
        <taxon>Mammalia</taxon>
        <taxon>Eutheria</taxon>
        <taxon>Laurasiatheria</taxon>
        <taxon>Carnivora</taxon>
        <taxon>Caniformia</taxon>
        <taxon>Musteloidea</taxon>
        <taxon>Mustelidae</taxon>
        <taxon>Guloninae</taxon>
        <taxon>Gulo</taxon>
    </lineage>
</organism>
<evidence type="ECO:0000313" key="3">
    <source>
        <dbReference type="Proteomes" id="UP000269945"/>
    </source>
</evidence>